<dbReference type="Proteomes" id="UP000294933">
    <property type="component" value="Unassembled WGS sequence"/>
</dbReference>
<dbReference type="VEuPathDB" id="FungiDB:BD410DRAFT_795766"/>
<evidence type="ECO:0000313" key="1">
    <source>
        <dbReference type="EMBL" id="TDL16045.1"/>
    </source>
</evidence>
<dbReference type="STRING" id="50990.A0A4Y7PLC9"/>
<protein>
    <recommendedName>
        <fullName evidence="3">RNI-like protein</fullName>
    </recommendedName>
</protein>
<evidence type="ECO:0008006" key="3">
    <source>
        <dbReference type="Google" id="ProtNLM"/>
    </source>
</evidence>
<dbReference type="OrthoDB" id="2680628at2759"/>
<dbReference type="EMBL" id="ML170253">
    <property type="protein sequence ID" value="TDL16045.1"/>
    <property type="molecule type" value="Genomic_DNA"/>
</dbReference>
<dbReference type="AlphaFoldDB" id="A0A4Y7PLC9"/>
<proteinExistence type="predicted"/>
<keyword evidence="2" id="KW-1185">Reference proteome</keyword>
<dbReference type="Gene3D" id="3.80.10.10">
    <property type="entry name" value="Ribonuclease Inhibitor"/>
    <property type="match status" value="1"/>
</dbReference>
<gene>
    <name evidence="1" type="ORF">BD410DRAFT_795766</name>
</gene>
<sequence>MVAKRARGDTTLRPQFSHIRHHRCCYVALQLWLYLVPDMGENNDEPWTPEALKLLEIIDVIAFHLEHPRDLLSFSLVARIFVDEVLKRHIKYRHVCAYEHNRKIWKELKLFPDRTRNVHTLSLSFSGKPISPSTRVANENAMVDAVRYMTGLSCLKITGNRFVRGDFGGLNKLLAEVCALGGLRTLEIKVFSLGIHDFEALCGLSNLVELYIRSNCGPSTVSPGLSRFLTGNLTLERLRLNFNLIPANALDLTDYLLSAQMPHLRSLSLSMYLTPASTLAMAPFIGAHPTIESLHLKFGGEELMPRLSPGSLPLLNELHCTGKMLEDITNCPINTPRAIRKIGGFRGSHSDLESLTFRFADLTAMREVEGVRFDSLMMLRNLAAKCPHLESMWGISISGYPKEDAGVEEFKLQCIDAISHFKYLRTFRGIQLFKDMELEGARRENENVLTRLISLVPTLHELDIWGDTDHAKKLIVVERKGAGFTASIAKESLSGEIRIASHFMHCHSPNIASVISPDGAIEYSSNAVMSAMGTP</sequence>
<name>A0A4Y7PLC9_9AGAM</name>
<evidence type="ECO:0000313" key="2">
    <source>
        <dbReference type="Proteomes" id="UP000294933"/>
    </source>
</evidence>
<dbReference type="SUPFAM" id="SSF52047">
    <property type="entry name" value="RNI-like"/>
    <property type="match status" value="1"/>
</dbReference>
<dbReference type="InterPro" id="IPR032675">
    <property type="entry name" value="LRR_dom_sf"/>
</dbReference>
<organism evidence="1 2">
    <name type="scientific">Rickenella mellea</name>
    <dbReference type="NCBI Taxonomy" id="50990"/>
    <lineage>
        <taxon>Eukaryota</taxon>
        <taxon>Fungi</taxon>
        <taxon>Dikarya</taxon>
        <taxon>Basidiomycota</taxon>
        <taxon>Agaricomycotina</taxon>
        <taxon>Agaricomycetes</taxon>
        <taxon>Hymenochaetales</taxon>
        <taxon>Rickenellaceae</taxon>
        <taxon>Rickenella</taxon>
    </lineage>
</organism>
<reference evidence="1 2" key="1">
    <citation type="submission" date="2018-06" db="EMBL/GenBank/DDBJ databases">
        <title>A transcriptomic atlas of mushroom development highlights an independent origin of complex multicellularity.</title>
        <authorList>
            <consortium name="DOE Joint Genome Institute"/>
            <person name="Krizsan K."/>
            <person name="Almasi E."/>
            <person name="Merenyi Z."/>
            <person name="Sahu N."/>
            <person name="Viragh M."/>
            <person name="Koszo T."/>
            <person name="Mondo S."/>
            <person name="Kiss B."/>
            <person name="Balint B."/>
            <person name="Kues U."/>
            <person name="Barry K."/>
            <person name="Hegedus J.C."/>
            <person name="Henrissat B."/>
            <person name="Johnson J."/>
            <person name="Lipzen A."/>
            <person name="Ohm R."/>
            <person name="Nagy I."/>
            <person name="Pangilinan J."/>
            <person name="Yan J."/>
            <person name="Xiong Y."/>
            <person name="Grigoriev I.V."/>
            <person name="Hibbett D.S."/>
            <person name="Nagy L.G."/>
        </authorList>
    </citation>
    <scope>NUCLEOTIDE SEQUENCE [LARGE SCALE GENOMIC DNA]</scope>
    <source>
        <strain evidence="1 2">SZMC22713</strain>
    </source>
</reference>
<accession>A0A4Y7PLC9</accession>